<protein>
    <recommendedName>
        <fullName evidence="5">H15 domain-containing protein</fullName>
    </recommendedName>
</protein>
<evidence type="ECO:0000313" key="6">
    <source>
        <dbReference type="EMBL" id="KAL3510591.1"/>
    </source>
</evidence>
<accession>A0ABD2YT93</accession>
<dbReference type="AlphaFoldDB" id="A0ABD2YT93"/>
<evidence type="ECO:0000256" key="4">
    <source>
        <dbReference type="SAM" id="MobiDB-lite"/>
    </source>
</evidence>
<feature type="region of interest" description="Disordered" evidence="4">
    <location>
        <begin position="465"/>
        <end position="485"/>
    </location>
</feature>
<feature type="domain" description="H15" evidence="5">
    <location>
        <begin position="84"/>
        <end position="154"/>
    </location>
</feature>
<proteinExistence type="predicted"/>
<evidence type="ECO:0000256" key="2">
    <source>
        <dbReference type="ARBA" id="ARBA00023125"/>
    </source>
</evidence>
<feature type="region of interest" description="Disordered" evidence="4">
    <location>
        <begin position="162"/>
        <end position="204"/>
    </location>
</feature>
<feature type="compositionally biased region" description="Basic residues" evidence="4">
    <location>
        <begin position="162"/>
        <end position="177"/>
    </location>
</feature>
<keyword evidence="3" id="KW-0539">Nucleus</keyword>
<dbReference type="PANTHER" id="PTHR11467">
    <property type="entry name" value="HISTONE H1"/>
    <property type="match status" value="1"/>
</dbReference>
<dbReference type="Gene3D" id="1.10.10.10">
    <property type="entry name" value="Winged helix-like DNA-binding domain superfamily/Winged helix DNA-binding domain"/>
    <property type="match status" value="1"/>
</dbReference>
<dbReference type="PANTHER" id="PTHR11467:SF109">
    <property type="entry name" value="H15 DOMAIN-CONTAINING PROTEIN"/>
    <property type="match status" value="1"/>
</dbReference>
<feature type="compositionally biased region" description="Basic and acidic residues" evidence="4">
    <location>
        <begin position="678"/>
        <end position="706"/>
    </location>
</feature>
<keyword evidence="7" id="KW-1185">Reference proteome</keyword>
<dbReference type="Proteomes" id="UP001630127">
    <property type="component" value="Unassembled WGS sequence"/>
</dbReference>
<keyword evidence="2" id="KW-0238">DNA-binding</keyword>
<feature type="compositionally biased region" description="Basic and acidic residues" evidence="4">
    <location>
        <begin position="28"/>
        <end position="39"/>
    </location>
</feature>
<dbReference type="Pfam" id="PF00538">
    <property type="entry name" value="Linker_histone"/>
    <property type="match status" value="1"/>
</dbReference>
<dbReference type="InterPro" id="IPR036388">
    <property type="entry name" value="WH-like_DNA-bd_sf"/>
</dbReference>
<feature type="compositionally biased region" description="Basic and acidic residues" evidence="4">
    <location>
        <begin position="526"/>
        <end position="541"/>
    </location>
</feature>
<reference evidence="6 7" key="1">
    <citation type="submission" date="2024-11" db="EMBL/GenBank/DDBJ databases">
        <title>A near-complete genome assembly of Cinchona calisaya.</title>
        <authorList>
            <person name="Lian D.C."/>
            <person name="Zhao X.W."/>
            <person name="Wei L."/>
        </authorList>
    </citation>
    <scope>NUCLEOTIDE SEQUENCE [LARGE SCALE GENOMIC DNA]</scope>
    <source>
        <tissue evidence="6">Nenye</tissue>
    </source>
</reference>
<feature type="compositionally biased region" description="Polar residues" evidence="4">
    <location>
        <begin position="511"/>
        <end position="524"/>
    </location>
</feature>
<dbReference type="PROSITE" id="PS51504">
    <property type="entry name" value="H15"/>
    <property type="match status" value="1"/>
</dbReference>
<dbReference type="EMBL" id="JBJUIK010000012">
    <property type="protein sequence ID" value="KAL3510591.1"/>
    <property type="molecule type" value="Genomic_DNA"/>
</dbReference>
<name>A0ABD2YT93_9GENT</name>
<comment type="caution">
    <text evidence="6">The sequence shown here is derived from an EMBL/GenBank/DDBJ whole genome shotgun (WGS) entry which is preliminary data.</text>
</comment>
<sequence length="748" mass="84785">MASSQTPHNQLQNPENQTPKNPLQILAEARKNEKKSANMEKLKETVMKLLKIEPNTHLSEESHDKSHLVEERLSQFLSLLHSPDHPPYAWMIERALQELNEKGGSSEESISQFIKKEYSDLPWAHYTMLKHHLVQLCESGEVVLTCDKRYLLAGSDAYLKERRKNKRRSKRPKKFRRKENVVQKGDDVELPFGQPKDEVTSNEANMEENCTVEGIKEQKPEGDDNKLVSSHSKDLVTSREAVEEEEHMVEGVEQQKQNCDDVKLLLFQPTNQETANELHEEGTMTQGIEKRKLGAEFSKDGEKLCPAEQKGVDCCNSDAPPIVAPSLLNTDNSEKFSVQQQSSEPTEGITDIFSWNAHLEQGLKRLEDYQPEVSSPERPPGFESVTLEEVSHVQPQTIVFSKLPIHSGHLNQHDEHDILDDGKASGTELCVIKESIPTDRMQRQKKRWSKRLSGDKASLISDILPSPELQDECPAKSDLSDQDRAHGEYHTPMESILITEVQGKQCSQLQKVSLASSETPQQLDSAEPKHHVEPSEHERKKQVAQGTQTRRVLRPRLLKSELQLPSAITQDDFSSHDQQEMKKPESQCPGTEVTNKMIISVHQNKQDLHSAECEPSKGATLEKCLPKVQQIGLRRLGRPPKSRNPAKAKPDTLVVADITPSNNQNQQHNEHPPWSTTKELDATAEDIPHSKSVQDPHLEQQVEKPRHGGRGRPPKHKRGASFIEESNLQHKTTKYRGRGRPRKTDQKY</sequence>
<dbReference type="GO" id="GO:0003677">
    <property type="term" value="F:DNA binding"/>
    <property type="evidence" value="ECO:0007669"/>
    <property type="project" value="UniProtKB-KW"/>
</dbReference>
<evidence type="ECO:0000256" key="3">
    <source>
        <dbReference type="ARBA" id="ARBA00023242"/>
    </source>
</evidence>
<feature type="compositionally biased region" description="Basic and acidic residues" evidence="4">
    <location>
        <begin position="473"/>
        <end position="485"/>
    </location>
</feature>
<gene>
    <name evidence="6" type="ORF">ACH5RR_029992</name>
</gene>
<feature type="compositionally biased region" description="Basic and acidic residues" evidence="4">
    <location>
        <begin position="573"/>
        <end position="585"/>
    </location>
</feature>
<feature type="compositionally biased region" description="Basic and acidic residues" evidence="4">
    <location>
        <begin position="178"/>
        <end position="187"/>
    </location>
</feature>
<dbReference type="GO" id="GO:0005634">
    <property type="term" value="C:nucleus"/>
    <property type="evidence" value="ECO:0007669"/>
    <property type="project" value="UniProtKB-SubCell"/>
</dbReference>
<dbReference type="InterPro" id="IPR005818">
    <property type="entry name" value="Histone_H1/H5_H15"/>
</dbReference>
<feature type="compositionally biased region" description="Polar residues" evidence="4">
    <location>
        <begin position="1"/>
        <end position="21"/>
    </location>
</feature>
<dbReference type="InterPro" id="IPR036390">
    <property type="entry name" value="WH_DNA-bd_sf"/>
</dbReference>
<feature type="region of interest" description="Disordered" evidence="4">
    <location>
        <begin position="511"/>
        <end position="591"/>
    </location>
</feature>
<dbReference type="SUPFAM" id="SSF46785">
    <property type="entry name" value="Winged helix' DNA-binding domain"/>
    <property type="match status" value="1"/>
</dbReference>
<organism evidence="6 7">
    <name type="scientific">Cinchona calisaya</name>
    <dbReference type="NCBI Taxonomy" id="153742"/>
    <lineage>
        <taxon>Eukaryota</taxon>
        <taxon>Viridiplantae</taxon>
        <taxon>Streptophyta</taxon>
        <taxon>Embryophyta</taxon>
        <taxon>Tracheophyta</taxon>
        <taxon>Spermatophyta</taxon>
        <taxon>Magnoliopsida</taxon>
        <taxon>eudicotyledons</taxon>
        <taxon>Gunneridae</taxon>
        <taxon>Pentapetalae</taxon>
        <taxon>asterids</taxon>
        <taxon>lamiids</taxon>
        <taxon>Gentianales</taxon>
        <taxon>Rubiaceae</taxon>
        <taxon>Cinchonoideae</taxon>
        <taxon>Cinchoneae</taxon>
        <taxon>Cinchona</taxon>
    </lineage>
</organism>
<dbReference type="SMART" id="SM00526">
    <property type="entry name" value="H15"/>
    <property type="match status" value="1"/>
</dbReference>
<dbReference type="InterPro" id="IPR017956">
    <property type="entry name" value="AT_hook_DNA-bd_motif"/>
</dbReference>
<evidence type="ECO:0000259" key="5">
    <source>
        <dbReference type="PROSITE" id="PS51504"/>
    </source>
</evidence>
<feature type="compositionally biased region" description="Basic residues" evidence="4">
    <location>
        <begin position="707"/>
        <end position="719"/>
    </location>
</feature>
<evidence type="ECO:0000313" key="7">
    <source>
        <dbReference type="Proteomes" id="UP001630127"/>
    </source>
</evidence>
<dbReference type="SMART" id="SM00384">
    <property type="entry name" value="AT_hook"/>
    <property type="match status" value="3"/>
</dbReference>
<feature type="compositionally biased region" description="Basic residues" evidence="4">
    <location>
        <begin position="731"/>
        <end position="741"/>
    </location>
</feature>
<feature type="region of interest" description="Disordered" evidence="4">
    <location>
        <begin position="1"/>
        <end position="39"/>
    </location>
</feature>
<evidence type="ECO:0000256" key="1">
    <source>
        <dbReference type="ARBA" id="ARBA00004123"/>
    </source>
</evidence>
<feature type="compositionally biased region" description="Basic residues" evidence="4">
    <location>
        <begin position="635"/>
        <end position="646"/>
    </location>
</feature>
<feature type="region of interest" description="Disordered" evidence="4">
    <location>
        <begin position="216"/>
        <end position="239"/>
    </location>
</feature>
<comment type="subcellular location">
    <subcellularLocation>
        <location evidence="1">Nucleus</location>
    </subcellularLocation>
</comment>
<feature type="region of interest" description="Disordered" evidence="4">
    <location>
        <begin position="632"/>
        <end position="748"/>
    </location>
</feature>